<dbReference type="GeneID" id="27675389"/>
<evidence type="ECO:0000313" key="10">
    <source>
        <dbReference type="EMBL" id="KGO50372.1"/>
    </source>
</evidence>
<feature type="transmembrane region" description="Helical" evidence="8">
    <location>
        <begin position="744"/>
        <end position="761"/>
    </location>
</feature>
<dbReference type="RefSeq" id="XP_016593617.1">
    <property type="nucleotide sequence ID" value="XM_016739970.1"/>
</dbReference>
<feature type="transmembrane region" description="Helical" evidence="8">
    <location>
        <begin position="504"/>
        <end position="527"/>
    </location>
</feature>
<evidence type="ECO:0000259" key="9">
    <source>
        <dbReference type="PROSITE" id="PS50850"/>
    </source>
</evidence>
<comment type="subcellular location">
    <subcellularLocation>
        <location evidence="1">Membrane</location>
        <topology evidence="1">Multi-pass membrane protein</topology>
    </subcellularLocation>
</comment>
<dbReference type="Pfam" id="PF07690">
    <property type="entry name" value="MFS_1"/>
    <property type="match status" value="1"/>
</dbReference>
<feature type="transmembrane region" description="Helical" evidence="8">
    <location>
        <begin position="854"/>
        <end position="871"/>
    </location>
</feature>
<dbReference type="Gene3D" id="3.40.630.10">
    <property type="entry name" value="Zn peptidases"/>
    <property type="match status" value="1"/>
</dbReference>
<gene>
    <name evidence="10" type="ORF">PEX2_026950</name>
</gene>
<comment type="caution">
    <text evidence="10">The sequence shown here is derived from an EMBL/GenBank/DDBJ whole genome shotgun (WGS) entry which is preliminary data.</text>
</comment>
<feature type="transmembrane region" description="Helical" evidence="8">
    <location>
        <begin position="782"/>
        <end position="802"/>
    </location>
</feature>
<feature type="domain" description="Major facilitator superfamily (MFS) profile" evidence="9">
    <location>
        <begin position="474"/>
        <end position="914"/>
    </location>
</feature>
<reference evidence="10 11" key="1">
    <citation type="journal article" date="2015" name="Mol. Plant Microbe Interact.">
        <title>Genome, transcriptome, and functional analyses of Penicillium expansum provide new insights into secondary metabolism and pathogenicity.</title>
        <authorList>
            <person name="Ballester A.R."/>
            <person name="Marcet-Houben M."/>
            <person name="Levin E."/>
            <person name="Sela N."/>
            <person name="Selma-Lazaro C."/>
            <person name="Carmona L."/>
            <person name="Wisniewski M."/>
            <person name="Droby S."/>
            <person name="Gonzalez-Candelas L."/>
            <person name="Gabaldon T."/>
        </authorList>
    </citation>
    <scope>NUCLEOTIDE SEQUENCE [LARGE SCALE GENOMIC DNA]</scope>
    <source>
        <strain evidence="10 11">MD-8</strain>
    </source>
</reference>
<dbReference type="InterPro" id="IPR036259">
    <property type="entry name" value="MFS_trans_sf"/>
</dbReference>
<feature type="transmembrane region" description="Helical" evidence="8">
    <location>
        <begin position="602"/>
        <end position="625"/>
    </location>
</feature>
<organism evidence="10 11">
    <name type="scientific">Penicillium expansum</name>
    <name type="common">Blue mold rot fungus</name>
    <dbReference type="NCBI Taxonomy" id="27334"/>
    <lineage>
        <taxon>Eukaryota</taxon>
        <taxon>Fungi</taxon>
        <taxon>Dikarya</taxon>
        <taxon>Ascomycota</taxon>
        <taxon>Pezizomycotina</taxon>
        <taxon>Eurotiomycetes</taxon>
        <taxon>Eurotiomycetidae</taxon>
        <taxon>Eurotiales</taxon>
        <taxon>Aspergillaceae</taxon>
        <taxon>Penicillium</taxon>
    </lineage>
</organism>
<dbReference type="CDD" id="cd05672">
    <property type="entry name" value="M20_ACY1L2-like"/>
    <property type="match status" value="1"/>
</dbReference>
<keyword evidence="4 8" id="KW-0812">Transmembrane</keyword>
<dbReference type="Pfam" id="PF07687">
    <property type="entry name" value="M20_dimer"/>
    <property type="match status" value="1"/>
</dbReference>
<keyword evidence="11" id="KW-1185">Reference proteome</keyword>
<dbReference type="FunFam" id="1.20.1250.20:FF:000011">
    <property type="entry name" value="MFS multidrug transporter, putative"/>
    <property type="match status" value="1"/>
</dbReference>
<feature type="transmembrane region" description="Helical" evidence="8">
    <location>
        <begin position="539"/>
        <end position="557"/>
    </location>
</feature>
<feature type="transmembrane region" description="Helical" evidence="8">
    <location>
        <begin position="822"/>
        <end position="842"/>
    </location>
</feature>
<dbReference type="InterPro" id="IPR020846">
    <property type="entry name" value="MFS_dom"/>
</dbReference>
<dbReference type="EMBL" id="JQFZ01000341">
    <property type="protein sequence ID" value="KGO50372.1"/>
    <property type="molecule type" value="Genomic_DNA"/>
</dbReference>
<dbReference type="PROSITE" id="PS50850">
    <property type="entry name" value="MFS"/>
    <property type="match status" value="1"/>
</dbReference>
<dbReference type="InterPro" id="IPR002933">
    <property type="entry name" value="Peptidase_M20"/>
</dbReference>
<dbReference type="CDD" id="cd17323">
    <property type="entry name" value="MFS_Tpo1_MDR_like"/>
    <property type="match status" value="1"/>
</dbReference>
<comment type="similarity">
    <text evidence="2">Belongs to the peptidase M20A family.</text>
</comment>
<proteinExistence type="inferred from homology"/>
<dbReference type="NCBIfam" id="TIGR01891">
    <property type="entry name" value="amidohydrolases"/>
    <property type="match status" value="1"/>
</dbReference>
<feature type="transmembrane region" description="Helical" evidence="8">
    <location>
        <begin position="472"/>
        <end position="492"/>
    </location>
</feature>
<evidence type="ECO:0000256" key="1">
    <source>
        <dbReference type="ARBA" id="ARBA00004141"/>
    </source>
</evidence>
<name>A0A0A2IHU0_PENEN</name>
<evidence type="ECO:0000256" key="4">
    <source>
        <dbReference type="ARBA" id="ARBA00022692"/>
    </source>
</evidence>
<dbReference type="GO" id="GO:0005886">
    <property type="term" value="C:plasma membrane"/>
    <property type="evidence" value="ECO:0007669"/>
    <property type="project" value="TreeGrafter"/>
</dbReference>
<dbReference type="InterPro" id="IPR036264">
    <property type="entry name" value="Bact_exopeptidase_dim_dom"/>
</dbReference>
<evidence type="ECO:0000256" key="6">
    <source>
        <dbReference type="ARBA" id="ARBA00023136"/>
    </source>
</evidence>
<evidence type="ECO:0000313" key="11">
    <source>
        <dbReference type="Proteomes" id="UP000030143"/>
    </source>
</evidence>
<protein>
    <submittedName>
        <fullName evidence="10">Peptidase M20</fullName>
    </submittedName>
</protein>
<dbReference type="InterPro" id="IPR017439">
    <property type="entry name" value="Amidohydrolase"/>
</dbReference>
<dbReference type="PhylomeDB" id="A0A0A2IHU0"/>
<feature type="compositionally biased region" description="Basic and acidic residues" evidence="7">
    <location>
        <begin position="415"/>
        <end position="438"/>
    </location>
</feature>
<feature type="transmembrane region" description="Helical" evidence="8">
    <location>
        <begin position="877"/>
        <end position="898"/>
    </location>
</feature>
<dbReference type="SUPFAM" id="SSF55031">
    <property type="entry name" value="Bacterial exopeptidase dimerisation domain"/>
    <property type="match status" value="1"/>
</dbReference>
<dbReference type="GO" id="GO:0022857">
    <property type="term" value="F:transmembrane transporter activity"/>
    <property type="evidence" value="ECO:0007669"/>
    <property type="project" value="InterPro"/>
</dbReference>
<dbReference type="SUPFAM" id="SSF103473">
    <property type="entry name" value="MFS general substrate transporter"/>
    <property type="match status" value="1"/>
</dbReference>
<dbReference type="Gene3D" id="1.20.1250.20">
    <property type="entry name" value="MFS general substrate transporter like domains"/>
    <property type="match status" value="1"/>
</dbReference>
<keyword evidence="5 8" id="KW-1133">Transmembrane helix</keyword>
<evidence type="ECO:0000256" key="8">
    <source>
        <dbReference type="SAM" id="Phobius"/>
    </source>
</evidence>
<dbReference type="AlphaFoldDB" id="A0A0A2IHU0"/>
<dbReference type="STRING" id="27334.A0A0A2IHU0"/>
<keyword evidence="3" id="KW-0813">Transport</keyword>
<dbReference type="GO" id="GO:0016787">
    <property type="term" value="F:hydrolase activity"/>
    <property type="evidence" value="ECO:0007669"/>
    <property type="project" value="InterPro"/>
</dbReference>
<dbReference type="PANTHER" id="PTHR23502:SF31">
    <property type="entry name" value="POLYAMINE TRANSPORTER 1"/>
    <property type="match status" value="1"/>
</dbReference>
<dbReference type="OrthoDB" id="9986881at2759"/>
<dbReference type="VEuPathDB" id="FungiDB:PEXP_024900"/>
<dbReference type="InterPro" id="IPR011650">
    <property type="entry name" value="Peptidase_M20_dimer"/>
</dbReference>
<dbReference type="InterPro" id="IPR011701">
    <property type="entry name" value="MFS"/>
</dbReference>
<evidence type="ECO:0000256" key="3">
    <source>
        <dbReference type="ARBA" id="ARBA00022448"/>
    </source>
</evidence>
<dbReference type="Pfam" id="PF01546">
    <property type="entry name" value="Peptidase_M20"/>
    <property type="match status" value="1"/>
</dbReference>
<sequence length="914" mass="98893">MKGSVSLDLVRGHIAAAIDAEAQALRQLNKDIHSHPEIAYEEVYAHDTLTTFLESRGWAVKRHAYGLQTSFEAETNTTVGGPVILFCAEYDALPGIGHGCGHNLIATSSLAAFLGLAKAVREMGLPGRVRILGTPAEEGGGGKVKLIEAGAFKDPEIKAAIMAHPISLCGLPEGYQGIAGFQTIASHKLRVEYRGRGAHAGGDPWRGLNALDAAVGSYNSISILRQQIQPDERVHGVIEDGGKVPNVIPDYTRMNWYIRSGTAARADDLLARCKGCFEGAGQATGCQVNYIMAPTYKELVLNNDFCDLYTQEMSVLGRTVLAKQETIASISTDMGNVSHEVPSFHGVFGIPTPPDIPGHHPEFAKAAATDQAHEEAILAAHAMAMLGWNVLERENKAIYPIRYDETPLKSLFKSQEAEKKNMSSSTHHTEERYGKDTSMDGQVSYQVSNGIVEFDGPADPTHPFNWPLNKKCAVSVALAFSTFTVGFNSSLFSSATTQVTNEYGVSHVAATLGVSCYVLGFATGPIFWAPFSELKGRRLPILLGIFGFAVFSLGVASANNIQTIIICRFWAGMFAASPMTVAAAVFADIFDGAARGPATSLFCINVLMGPMLAPSAGGFICASSLGWRWTAWLGSIMGFTGFVLDMLWLDETYAPVLLTEKAIALRHTTGDWSLHAKHEEIVLDRRTLVVTYLARPLRLLLTEPLICLSSIYLAFIYGLMYLFLSAYPLVFQNVHGFSPGVAGLAYLGLVLGILIGGAYVISTQPSYRRKLKANNGVIIPEWRLPPVMIGSVTFAVGVLWFGSSGYRASVHWIVPVLSGVPTGFGLFCIFQQLLNYLIDIYLPYSASVNAGSSILRSLFGFGFPLFALSLFDSLGINWASTLLGGIAALCVPLPWIFFKWGPQLRAKSKYSLKL</sequence>
<dbReference type="PANTHER" id="PTHR23502">
    <property type="entry name" value="MAJOR FACILITATOR SUPERFAMILY"/>
    <property type="match status" value="1"/>
</dbReference>
<evidence type="ECO:0000256" key="2">
    <source>
        <dbReference type="ARBA" id="ARBA00006247"/>
    </source>
</evidence>
<evidence type="ECO:0000256" key="5">
    <source>
        <dbReference type="ARBA" id="ARBA00022989"/>
    </source>
</evidence>
<accession>A0A0A2IHU0</accession>
<keyword evidence="6 8" id="KW-0472">Membrane</keyword>
<dbReference type="Proteomes" id="UP000030143">
    <property type="component" value="Unassembled WGS sequence"/>
</dbReference>
<dbReference type="SUPFAM" id="SSF53187">
    <property type="entry name" value="Zn-dependent exopeptidases"/>
    <property type="match status" value="1"/>
</dbReference>
<feature type="region of interest" description="Disordered" evidence="7">
    <location>
        <begin position="415"/>
        <end position="440"/>
    </location>
</feature>
<dbReference type="Gene3D" id="3.30.70.360">
    <property type="match status" value="1"/>
</dbReference>
<feature type="transmembrane region" description="Helical" evidence="8">
    <location>
        <begin position="569"/>
        <end position="590"/>
    </location>
</feature>
<dbReference type="FunFam" id="3.30.70.360:FF:000004">
    <property type="entry name" value="Peptidase M20 domain-containing protein 2"/>
    <property type="match status" value="1"/>
</dbReference>
<evidence type="ECO:0000256" key="7">
    <source>
        <dbReference type="SAM" id="MobiDB-lite"/>
    </source>
</evidence>
<dbReference type="HOGENOM" id="CLU_318339_0_0_1"/>
<feature type="transmembrane region" description="Helical" evidence="8">
    <location>
        <begin position="705"/>
        <end position="724"/>
    </location>
</feature>